<evidence type="ECO:0000256" key="8">
    <source>
        <dbReference type="ARBA" id="ARBA00022840"/>
    </source>
</evidence>
<evidence type="ECO:0000256" key="2">
    <source>
        <dbReference type="ARBA" id="ARBA00007913"/>
    </source>
</evidence>
<dbReference type="InterPro" id="IPR050534">
    <property type="entry name" value="Coronavir_polyprotein_1ab"/>
</dbReference>
<dbReference type="GO" id="GO:0005694">
    <property type="term" value="C:chromosome"/>
    <property type="evidence" value="ECO:0007669"/>
    <property type="project" value="UniProtKB-ARBA"/>
</dbReference>
<keyword evidence="6" id="KW-0378">Hydrolase</keyword>
<keyword evidence="5" id="KW-0547">Nucleotide-binding</keyword>
<dbReference type="GO" id="GO:0016787">
    <property type="term" value="F:hydrolase activity"/>
    <property type="evidence" value="ECO:0007669"/>
    <property type="project" value="UniProtKB-KW"/>
</dbReference>
<keyword evidence="12" id="KW-1185">Reference proteome</keyword>
<keyword evidence="8" id="KW-0067">ATP-binding</keyword>
<keyword evidence="4" id="KW-0963">Cytoplasm</keyword>
<reference evidence="11 12" key="1">
    <citation type="journal article" date="2016" name="Front. Microbiol.">
        <title>Fuerstia marisgermanicae gen. nov., sp. nov., an Unusual Member of the Phylum Planctomycetes from the German Wadden Sea.</title>
        <authorList>
            <person name="Kohn T."/>
            <person name="Heuer A."/>
            <person name="Jogler M."/>
            <person name="Vollmers J."/>
            <person name="Boedeker C."/>
            <person name="Bunk B."/>
            <person name="Rast P."/>
            <person name="Borchert D."/>
            <person name="Glockner I."/>
            <person name="Freese H.M."/>
            <person name="Klenk H.P."/>
            <person name="Overmann J."/>
            <person name="Kaster A.K."/>
            <person name="Rohde M."/>
            <person name="Wiegand S."/>
            <person name="Jogler C."/>
        </authorList>
    </citation>
    <scope>NUCLEOTIDE SEQUENCE [LARGE SCALE GENOMIC DNA]</scope>
    <source>
        <strain evidence="11 12">NH11</strain>
    </source>
</reference>
<evidence type="ECO:0000259" key="10">
    <source>
        <dbReference type="SMART" id="SM00382"/>
    </source>
</evidence>
<accession>A0A1P8WJH3</accession>
<comment type="subcellular location">
    <subcellularLocation>
        <location evidence="1">Cytoplasm</location>
    </subcellularLocation>
</comment>
<protein>
    <recommendedName>
        <fullName evidence="3">DNA helicase</fullName>
        <ecNumber evidence="3">3.6.4.12</ecNumber>
    </recommendedName>
</protein>
<name>A0A1P8WJH3_9PLAN</name>
<dbReference type="InterPro" id="IPR027417">
    <property type="entry name" value="P-loop_NTPase"/>
</dbReference>
<dbReference type="STRING" id="1891926.Fuma_03829"/>
<evidence type="ECO:0000313" key="12">
    <source>
        <dbReference type="Proteomes" id="UP000187735"/>
    </source>
</evidence>
<dbReference type="EC" id="3.6.4.12" evidence="3"/>
<dbReference type="Gene3D" id="2.40.30.270">
    <property type="match status" value="1"/>
</dbReference>
<dbReference type="SUPFAM" id="SSF52540">
    <property type="entry name" value="P-loop containing nucleoside triphosphate hydrolases"/>
    <property type="match status" value="1"/>
</dbReference>
<dbReference type="KEGG" id="fmr:Fuma_03829"/>
<dbReference type="GO" id="GO:0005737">
    <property type="term" value="C:cytoplasm"/>
    <property type="evidence" value="ECO:0007669"/>
    <property type="project" value="UniProtKB-SubCell"/>
</dbReference>
<dbReference type="InterPro" id="IPR047187">
    <property type="entry name" value="SF1_C_Upf1"/>
</dbReference>
<sequence length="635" mass="70583">MSIPNRPLRAAEHFANLRRWLDMEGEAERERLEERRKVQSSAQAERGGETLLDMIVSTHTSGLGGRYLITLKKRRSAERLPWHRFKVGSPIILSADGGKSGSSVQGVVSGRKSDSLEIAVDDWPEGERFRLDLSPDEVTRKRQLAAMQVAETATGRLGQLRDLFLYDREPSYRSGLESTKSESLNESQQAAVEFALSSEDLAIIHGPPGTGKTTTVVELIRQAVSNGERVLACAPSNTAVDNLLERLVNAGEPAVRLGHPARVLEVVRSHTLDALVAQHDAYAVIQEMYREAEQLDRKASRYTRGRPAPGQKYQQRQEARELRKHARMMERQAINEVIATARVVCATVSFDFSTLDDHEFDLLVIDEACQSVEPGCWVPLKYASKVVLAGDHCQLPPTILSKEAAREGYAVSLMQRLVEHYGDATTRQLTVQYRMHEQIMQFSSDTFYDGSLTAHESVRQHVLSDLPQVSGCDDSPVLFIDTAGAGWDEEQEPEGLSRLNPNEGRLVLDQVNALCEAGLSPADIAVIAPYAAQVRWLRQNAEFDQLEIDTVDGFQGREKEAVVMCTVRSNGKGEVGFLSDARRMNVALTRARRKLIVIGDSGTLGSDEFFTTLIGWFETVGAYRSVWEMTSEVES</sequence>
<dbReference type="PANTHER" id="PTHR43788:SF8">
    <property type="entry name" value="DNA-BINDING PROTEIN SMUBP-2"/>
    <property type="match status" value="1"/>
</dbReference>
<dbReference type="RefSeq" id="WP_077025552.1">
    <property type="nucleotide sequence ID" value="NZ_CP017641.1"/>
</dbReference>
<gene>
    <name evidence="11" type="ORF">Fuma_03829</name>
</gene>
<evidence type="ECO:0000256" key="4">
    <source>
        <dbReference type="ARBA" id="ARBA00022490"/>
    </source>
</evidence>
<organism evidence="11 12">
    <name type="scientific">Fuerstiella marisgermanici</name>
    <dbReference type="NCBI Taxonomy" id="1891926"/>
    <lineage>
        <taxon>Bacteria</taxon>
        <taxon>Pseudomonadati</taxon>
        <taxon>Planctomycetota</taxon>
        <taxon>Planctomycetia</taxon>
        <taxon>Planctomycetales</taxon>
        <taxon>Planctomycetaceae</taxon>
        <taxon>Fuerstiella</taxon>
    </lineage>
</organism>
<dbReference type="InterPro" id="IPR048761">
    <property type="entry name" value="SMUBP-2_HCS1_1B"/>
</dbReference>
<keyword evidence="7 11" id="KW-0347">Helicase</keyword>
<dbReference type="Proteomes" id="UP000187735">
    <property type="component" value="Chromosome"/>
</dbReference>
<dbReference type="InterPro" id="IPR041679">
    <property type="entry name" value="DNA2/NAM7-like_C"/>
</dbReference>
<feature type="region of interest" description="Disordered" evidence="9">
    <location>
        <begin position="297"/>
        <end position="319"/>
    </location>
</feature>
<dbReference type="InterPro" id="IPR003593">
    <property type="entry name" value="AAA+_ATPase"/>
</dbReference>
<dbReference type="AlphaFoldDB" id="A0A1P8WJH3"/>
<dbReference type="FunFam" id="3.40.50.300:FF:000326">
    <property type="entry name" value="P-loop containing nucleoside triphosphate hydrolase"/>
    <property type="match status" value="1"/>
</dbReference>
<proteinExistence type="inferred from homology"/>
<dbReference type="OrthoDB" id="9757917at2"/>
<dbReference type="Pfam" id="PF21138">
    <property type="entry name" value="SMUBP-2_HCS1_1B"/>
    <property type="match status" value="1"/>
</dbReference>
<dbReference type="Pfam" id="PF13087">
    <property type="entry name" value="AAA_12"/>
    <property type="match status" value="1"/>
</dbReference>
<dbReference type="InterPro" id="IPR041677">
    <property type="entry name" value="DNA2/NAM7_AAA_11"/>
</dbReference>
<dbReference type="GO" id="GO:0043139">
    <property type="term" value="F:5'-3' DNA helicase activity"/>
    <property type="evidence" value="ECO:0007669"/>
    <property type="project" value="TreeGrafter"/>
</dbReference>
<evidence type="ECO:0000313" key="11">
    <source>
        <dbReference type="EMBL" id="APZ94205.1"/>
    </source>
</evidence>
<dbReference type="GO" id="GO:0005524">
    <property type="term" value="F:ATP binding"/>
    <property type="evidence" value="ECO:0007669"/>
    <property type="project" value="UniProtKB-KW"/>
</dbReference>
<evidence type="ECO:0000256" key="6">
    <source>
        <dbReference type="ARBA" id="ARBA00022801"/>
    </source>
</evidence>
<dbReference type="CDD" id="cd18808">
    <property type="entry name" value="SF1_C_Upf1"/>
    <property type="match status" value="1"/>
</dbReference>
<evidence type="ECO:0000256" key="1">
    <source>
        <dbReference type="ARBA" id="ARBA00004496"/>
    </source>
</evidence>
<dbReference type="Gene3D" id="3.40.50.300">
    <property type="entry name" value="P-loop containing nucleotide triphosphate hydrolases"/>
    <property type="match status" value="2"/>
</dbReference>
<dbReference type="PANTHER" id="PTHR43788">
    <property type="entry name" value="DNA2/NAM7 HELICASE FAMILY MEMBER"/>
    <property type="match status" value="1"/>
</dbReference>
<dbReference type="CDD" id="cd18044">
    <property type="entry name" value="DEXXQc_SMUBP2"/>
    <property type="match status" value="1"/>
</dbReference>
<evidence type="ECO:0000256" key="7">
    <source>
        <dbReference type="ARBA" id="ARBA00022806"/>
    </source>
</evidence>
<dbReference type="GO" id="GO:0003723">
    <property type="term" value="F:RNA binding"/>
    <property type="evidence" value="ECO:0007669"/>
    <property type="project" value="InterPro"/>
</dbReference>
<dbReference type="EMBL" id="CP017641">
    <property type="protein sequence ID" value="APZ94205.1"/>
    <property type="molecule type" value="Genomic_DNA"/>
</dbReference>
<evidence type="ECO:0000256" key="5">
    <source>
        <dbReference type="ARBA" id="ARBA00022741"/>
    </source>
</evidence>
<dbReference type="SMART" id="SM00382">
    <property type="entry name" value="AAA"/>
    <property type="match status" value="1"/>
</dbReference>
<feature type="domain" description="AAA+ ATPase" evidence="10">
    <location>
        <begin position="198"/>
        <end position="602"/>
    </location>
</feature>
<comment type="similarity">
    <text evidence="2">Belongs to the DNA2/NAM7 helicase family.</text>
</comment>
<evidence type="ECO:0000256" key="9">
    <source>
        <dbReference type="SAM" id="MobiDB-lite"/>
    </source>
</evidence>
<dbReference type="Pfam" id="PF13086">
    <property type="entry name" value="AAA_11"/>
    <property type="match status" value="1"/>
</dbReference>
<evidence type="ECO:0000256" key="3">
    <source>
        <dbReference type="ARBA" id="ARBA00012551"/>
    </source>
</evidence>